<feature type="modified residue" description="4-aspartylphosphate" evidence="6">
    <location>
        <position position="71"/>
    </location>
</feature>
<evidence type="ECO:0000313" key="10">
    <source>
        <dbReference type="EMBL" id="MDL5056576.1"/>
    </source>
</evidence>
<evidence type="ECO:0000313" key="11">
    <source>
        <dbReference type="Proteomes" id="UP001230986"/>
    </source>
</evidence>
<comment type="caution">
    <text evidence="10">The sequence shown here is derived from an EMBL/GenBank/DDBJ whole genome shotgun (WGS) entry which is preliminary data.</text>
</comment>
<accession>A0ABT7LX27</accession>
<reference evidence="10 11" key="1">
    <citation type="submission" date="2023-06" db="EMBL/GenBank/DDBJ databases">
        <title>Whole genome sequence of Oscillatoria calcuttensis NRMC-F 0142.</title>
        <authorList>
            <person name="Shakena Fathima T."/>
            <person name="Muralitharan G."/>
            <person name="Thajuddin N."/>
        </authorList>
    </citation>
    <scope>NUCLEOTIDE SEQUENCE [LARGE SCALE GENOMIC DNA]</scope>
    <source>
        <strain evidence="10 11">NRMC-F 0142</strain>
    </source>
</reference>
<evidence type="ECO:0000256" key="5">
    <source>
        <dbReference type="ARBA" id="ARBA00023012"/>
    </source>
</evidence>
<protein>
    <recommendedName>
        <fullName evidence="2">histidine kinase</fullName>
        <ecNumber evidence="2">2.7.13.3</ecNumber>
    </recommendedName>
</protein>
<dbReference type="PANTHER" id="PTHR43547">
    <property type="entry name" value="TWO-COMPONENT HISTIDINE KINASE"/>
    <property type="match status" value="1"/>
</dbReference>
<dbReference type="Gene3D" id="1.10.287.130">
    <property type="match status" value="1"/>
</dbReference>
<dbReference type="InterPro" id="IPR003594">
    <property type="entry name" value="HATPase_dom"/>
</dbReference>
<dbReference type="SMART" id="SM00448">
    <property type="entry name" value="REC"/>
    <property type="match status" value="1"/>
</dbReference>
<dbReference type="InterPro" id="IPR036890">
    <property type="entry name" value="HATPase_C_sf"/>
</dbReference>
<dbReference type="PROSITE" id="PS50109">
    <property type="entry name" value="HIS_KIN"/>
    <property type="match status" value="1"/>
</dbReference>
<keyword evidence="5" id="KW-0902">Two-component regulatory system</keyword>
<gene>
    <name evidence="10" type="ORF">QQ055_03705</name>
</gene>
<dbReference type="Pfam" id="PF00072">
    <property type="entry name" value="Response_reg"/>
    <property type="match status" value="1"/>
</dbReference>
<evidence type="ECO:0000259" key="8">
    <source>
        <dbReference type="PROSITE" id="PS50109"/>
    </source>
</evidence>
<dbReference type="PRINTS" id="PR00344">
    <property type="entry name" value="BCTRLSENSOR"/>
</dbReference>
<feature type="coiled-coil region" evidence="7">
    <location>
        <begin position="140"/>
        <end position="174"/>
    </location>
</feature>
<dbReference type="InterPro" id="IPR011006">
    <property type="entry name" value="CheY-like_superfamily"/>
</dbReference>
<dbReference type="Proteomes" id="UP001230986">
    <property type="component" value="Unassembled WGS sequence"/>
</dbReference>
<keyword evidence="4" id="KW-0418">Kinase</keyword>
<name>A0ABT7LX27_9CYAN</name>
<feature type="domain" description="Histidine kinase" evidence="8">
    <location>
        <begin position="183"/>
        <end position="438"/>
    </location>
</feature>
<dbReference type="InterPro" id="IPR001789">
    <property type="entry name" value="Sig_transdc_resp-reg_receiver"/>
</dbReference>
<keyword evidence="11" id="KW-1185">Reference proteome</keyword>
<keyword evidence="4" id="KW-0808">Transferase</keyword>
<comment type="catalytic activity">
    <reaction evidence="1">
        <text>ATP + protein L-histidine = ADP + protein N-phospho-L-histidine.</text>
        <dbReference type="EC" id="2.7.13.3"/>
    </reaction>
</comment>
<dbReference type="Gene3D" id="3.30.565.10">
    <property type="entry name" value="Histidine kinase-like ATPase, C-terminal domain"/>
    <property type="match status" value="1"/>
</dbReference>
<evidence type="ECO:0000256" key="3">
    <source>
        <dbReference type="ARBA" id="ARBA00022553"/>
    </source>
</evidence>
<dbReference type="SUPFAM" id="SSF55874">
    <property type="entry name" value="ATPase domain of HSP90 chaperone/DNA topoisomerase II/histidine kinase"/>
    <property type="match status" value="1"/>
</dbReference>
<evidence type="ECO:0000256" key="2">
    <source>
        <dbReference type="ARBA" id="ARBA00012438"/>
    </source>
</evidence>
<dbReference type="CDD" id="cd19920">
    <property type="entry name" value="REC_PA4781-like"/>
    <property type="match status" value="1"/>
</dbReference>
<keyword evidence="3 6" id="KW-0597">Phosphoprotein</keyword>
<keyword evidence="7" id="KW-0175">Coiled coil</keyword>
<dbReference type="Pfam" id="PF02518">
    <property type="entry name" value="HATPase_c"/>
    <property type="match status" value="1"/>
</dbReference>
<evidence type="ECO:0000256" key="4">
    <source>
        <dbReference type="ARBA" id="ARBA00022777"/>
    </source>
</evidence>
<evidence type="ECO:0000259" key="9">
    <source>
        <dbReference type="PROSITE" id="PS50110"/>
    </source>
</evidence>
<dbReference type="SUPFAM" id="SSF52172">
    <property type="entry name" value="CheY-like"/>
    <property type="match status" value="1"/>
</dbReference>
<dbReference type="PROSITE" id="PS50110">
    <property type="entry name" value="RESPONSE_REGULATORY"/>
    <property type="match status" value="1"/>
</dbReference>
<dbReference type="InterPro" id="IPR005467">
    <property type="entry name" value="His_kinase_dom"/>
</dbReference>
<proteinExistence type="predicted"/>
<feature type="domain" description="Response regulatory" evidence="9">
    <location>
        <begin position="22"/>
        <end position="138"/>
    </location>
</feature>
<dbReference type="RefSeq" id="WP_286004245.1">
    <property type="nucleotide sequence ID" value="NZ_JASVEJ010000014.1"/>
</dbReference>
<dbReference type="Gene3D" id="3.40.50.2300">
    <property type="match status" value="1"/>
</dbReference>
<evidence type="ECO:0000256" key="6">
    <source>
        <dbReference type="PROSITE-ProRule" id="PRU00169"/>
    </source>
</evidence>
<dbReference type="PANTHER" id="PTHR43547:SF2">
    <property type="entry name" value="HYBRID SIGNAL TRANSDUCTION HISTIDINE KINASE C"/>
    <property type="match status" value="1"/>
</dbReference>
<dbReference type="SMART" id="SM00387">
    <property type="entry name" value="HATPase_c"/>
    <property type="match status" value="1"/>
</dbReference>
<dbReference type="EMBL" id="JASVEJ010000014">
    <property type="protein sequence ID" value="MDL5056576.1"/>
    <property type="molecule type" value="Genomic_DNA"/>
</dbReference>
<evidence type="ECO:0000256" key="7">
    <source>
        <dbReference type="SAM" id="Coils"/>
    </source>
</evidence>
<evidence type="ECO:0000256" key="1">
    <source>
        <dbReference type="ARBA" id="ARBA00000085"/>
    </source>
</evidence>
<dbReference type="InterPro" id="IPR004358">
    <property type="entry name" value="Sig_transdc_His_kin-like_C"/>
</dbReference>
<sequence>MKSFPPTIANRESSRTEPYLPDILLVDDIPDNLKFLSNFLTDRNYRVRKAVNGKMALAAIQALPPDLILLDINMPDMTGYEVCRYLKENPTTSSIPIIFLSAASETIDKVEGFRLGAVDYITKPFQLEEVLVRVQTQLTVRELQKKSEEQNIQLQQALDNLKKAQEHLVHQEKMATLKKVVAGVAHEVNNPLSFIFCNTEPAHQHIHNLLTILALYQQSCPQPPPEVQALIEEIDVEFITTDLIQLVKSMKTGASRIHAVMAALKNFTHLDESGFKEINIHQNIEAVLALLRYRLGARNDEFQIHVEKDYGTLPPIYGYAEQINQVLFNLILNAVEAIECKYNRWQRQFFQPQIKIWTEIRGYESMVIGIQDNGIGISLESQARLFEPFFTTKPAGQGLGLGLVTSRRIIEEMHNGRLSYVSSAEKGTQWVIELPLFKQGSPS</sequence>
<organism evidence="10 11">
    <name type="scientific">Geitlerinema calcuttense NRMC-F 0142</name>
    <dbReference type="NCBI Taxonomy" id="2922238"/>
    <lineage>
        <taxon>Bacteria</taxon>
        <taxon>Bacillati</taxon>
        <taxon>Cyanobacteriota</taxon>
        <taxon>Cyanophyceae</taxon>
        <taxon>Geitlerinematales</taxon>
        <taxon>Geitlerinemataceae</taxon>
        <taxon>Geitlerinema</taxon>
    </lineage>
</organism>
<dbReference type="EC" id="2.7.13.3" evidence="2"/>